<dbReference type="RefSeq" id="WP_382395208.1">
    <property type="nucleotide sequence ID" value="NZ_JBHTCQ010000002.1"/>
</dbReference>
<sequence length="391" mass="41695">MSSPGPQSYGPHGYGPQSYPAAPMWPQPKPRSSLTLLLEIIGIALGLAGALYLVAYVASATGVGATAVSSILALFPLAGVIGAVLWVDRWEPEPKWLLAAAFAWGAGVSTAVSLWLNTAYSQSVYNRTGDDVLANTLGAVVGAPLVEESIKCLGVLLIFLLRRKFFDGPVDGIVYAAVVAAGFAFTENILYFAQNSAAGALGMTFVMRGIMSPFAHLIFTAAAGIALGFASRSRNSLTWVWAFPIGLVGAMLLHAVWNASASLGGVMLVAYFLFQVPLFAAVIVLVVWLRNDEKATIGNRLSEYAQAGWFAPHEIQMLTSLKGRRLARSWAGARGARAKEAMKTFQKQATALAYTRQRALTGRYDFGVQRDEQELLATVNQARAGFMGAPA</sequence>
<evidence type="ECO:0000256" key="1">
    <source>
        <dbReference type="SAM" id="Phobius"/>
    </source>
</evidence>
<dbReference type="GO" id="GO:0008237">
    <property type="term" value="F:metallopeptidase activity"/>
    <property type="evidence" value="ECO:0007669"/>
    <property type="project" value="UniProtKB-KW"/>
</dbReference>
<feature type="transmembrane region" description="Helical" evidence="1">
    <location>
        <begin position="269"/>
        <end position="289"/>
    </location>
</feature>
<feature type="transmembrane region" description="Helical" evidence="1">
    <location>
        <begin position="96"/>
        <end position="116"/>
    </location>
</feature>
<keyword evidence="2" id="KW-0378">Hydrolase</keyword>
<keyword evidence="1" id="KW-1133">Transmembrane helix</keyword>
<feature type="transmembrane region" description="Helical" evidence="1">
    <location>
        <begin position="34"/>
        <end position="58"/>
    </location>
</feature>
<keyword evidence="1" id="KW-0812">Transmembrane</keyword>
<organism evidence="2 3">
    <name type="scientific">Georgenia alba</name>
    <dbReference type="NCBI Taxonomy" id="2233858"/>
    <lineage>
        <taxon>Bacteria</taxon>
        <taxon>Bacillati</taxon>
        <taxon>Actinomycetota</taxon>
        <taxon>Actinomycetes</taxon>
        <taxon>Micrococcales</taxon>
        <taxon>Bogoriellaceae</taxon>
        <taxon>Georgenia</taxon>
    </lineage>
</organism>
<keyword evidence="1" id="KW-0472">Membrane</keyword>
<evidence type="ECO:0000313" key="2">
    <source>
        <dbReference type="EMBL" id="MFC7406135.1"/>
    </source>
</evidence>
<accession>A0ABW2Q9N3</accession>
<dbReference type="PANTHER" id="PTHR36844:SF1">
    <property type="entry name" value="PROTEASE PRSW"/>
    <property type="match status" value="1"/>
</dbReference>
<comment type="caution">
    <text evidence="2">The sequence shown here is derived from an EMBL/GenBank/DDBJ whole genome shotgun (WGS) entry which is preliminary data.</text>
</comment>
<protein>
    <submittedName>
        <fullName evidence="2">PrsW family intramembrane metalloprotease</fullName>
    </submittedName>
</protein>
<dbReference type="EMBL" id="JBHTCQ010000002">
    <property type="protein sequence ID" value="MFC7406135.1"/>
    <property type="molecule type" value="Genomic_DNA"/>
</dbReference>
<proteinExistence type="predicted"/>
<dbReference type="Proteomes" id="UP001596455">
    <property type="component" value="Unassembled WGS sequence"/>
</dbReference>
<feature type="transmembrane region" description="Helical" evidence="1">
    <location>
        <begin position="173"/>
        <end position="193"/>
    </location>
</feature>
<name>A0ABW2Q9N3_9MICO</name>
<keyword evidence="2" id="KW-0482">Metalloprotease</keyword>
<feature type="transmembrane region" description="Helical" evidence="1">
    <location>
        <begin position="237"/>
        <end position="257"/>
    </location>
</feature>
<gene>
    <name evidence="2" type="ORF">ACFQQL_13535</name>
</gene>
<reference evidence="3" key="1">
    <citation type="journal article" date="2019" name="Int. J. Syst. Evol. Microbiol.">
        <title>The Global Catalogue of Microorganisms (GCM) 10K type strain sequencing project: providing services to taxonomists for standard genome sequencing and annotation.</title>
        <authorList>
            <consortium name="The Broad Institute Genomics Platform"/>
            <consortium name="The Broad Institute Genome Sequencing Center for Infectious Disease"/>
            <person name="Wu L."/>
            <person name="Ma J."/>
        </authorList>
    </citation>
    <scope>NUCLEOTIDE SEQUENCE [LARGE SCALE GENOMIC DNA]</scope>
    <source>
        <strain evidence="3">JCM 1490</strain>
    </source>
</reference>
<dbReference type="Pfam" id="PF13367">
    <property type="entry name" value="PrsW-protease"/>
    <property type="match status" value="1"/>
</dbReference>
<dbReference type="PANTHER" id="PTHR36844">
    <property type="entry name" value="PROTEASE PRSW"/>
    <property type="match status" value="1"/>
</dbReference>
<evidence type="ECO:0000313" key="3">
    <source>
        <dbReference type="Proteomes" id="UP001596455"/>
    </source>
</evidence>
<feature type="transmembrane region" description="Helical" evidence="1">
    <location>
        <begin position="205"/>
        <end position="230"/>
    </location>
</feature>
<keyword evidence="2" id="KW-0645">Protease</keyword>
<feature type="transmembrane region" description="Helical" evidence="1">
    <location>
        <begin position="64"/>
        <end position="87"/>
    </location>
</feature>
<keyword evidence="3" id="KW-1185">Reference proteome</keyword>
<dbReference type="InterPro" id="IPR026898">
    <property type="entry name" value="PrsW"/>
</dbReference>